<keyword evidence="1" id="KW-1133">Transmembrane helix</keyword>
<proteinExistence type="predicted"/>
<name>A0A842AN72_9LIST</name>
<sequence length="94" mass="10710">MSKHGTKRREGEIAILLIILSLILVFLSVLKGSNNVKENEDGVMYTCRIGFAFVDGSQLHTGASFCTEQRRDWDAKEKCWTKREPETNEKVFMG</sequence>
<protein>
    <submittedName>
        <fullName evidence="2">Uncharacterized protein</fullName>
    </submittedName>
</protein>
<gene>
    <name evidence="2" type="ORF">HB904_17325</name>
</gene>
<dbReference type="AlphaFoldDB" id="A0A842AN72"/>
<organism evidence="2 3">
    <name type="scientific">Listeria booriae</name>
    <dbReference type="NCBI Taxonomy" id="1552123"/>
    <lineage>
        <taxon>Bacteria</taxon>
        <taxon>Bacillati</taxon>
        <taxon>Bacillota</taxon>
        <taxon>Bacilli</taxon>
        <taxon>Bacillales</taxon>
        <taxon>Listeriaceae</taxon>
        <taxon>Listeria</taxon>
    </lineage>
</organism>
<evidence type="ECO:0000313" key="3">
    <source>
        <dbReference type="Proteomes" id="UP000574104"/>
    </source>
</evidence>
<evidence type="ECO:0000256" key="1">
    <source>
        <dbReference type="SAM" id="Phobius"/>
    </source>
</evidence>
<dbReference type="Proteomes" id="UP000574104">
    <property type="component" value="Unassembled WGS sequence"/>
</dbReference>
<reference evidence="2 3" key="1">
    <citation type="submission" date="2020-03" db="EMBL/GenBank/DDBJ databases">
        <title>Soil Listeria distribution.</title>
        <authorList>
            <person name="Liao J."/>
            <person name="Wiedmann M."/>
        </authorList>
    </citation>
    <scope>NUCLEOTIDE SEQUENCE [LARGE SCALE GENOMIC DNA]</scope>
    <source>
        <strain evidence="2 3">FSL L7-1299</strain>
    </source>
</reference>
<keyword evidence="1" id="KW-0812">Transmembrane</keyword>
<dbReference type="EMBL" id="JAARSH010000016">
    <property type="protein sequence ID" value="MBC1617942.1"/>
    <property type="molecule type" value="Genomic_DNA"/>
</dbReference>
<comment type="caution">
    <text evidence="2">The sequence shown here is derived from an EMBL/GenBank/DDBJ whole genome shotgun (WGS) entry which is preliminary data.</text>
</comment>
<evidence type="ECO:0000313" key="2">
    <source>
        <dbReference type="EMBL" id="MBC1617942.1"/>
    </source>
</evidence>
<keyword evidence="1" id="KW-0472">Membrane</keyword>
<accession>A0A842AN72</accession>
<feature type="transmembrane region" description="Helical" evidence="1">
    <location>
        <begin position="12"/>
        <end position="30"/>
    </location>
</feature>